<evidence type="ECO:0000313" key="1">
    <source>
        <dbReference type="EMBL" id="KAG0482258.1"/>
    </source>
</evidence>
<dbReference type="AlphaFoldDB" id="A0A835V2D7"/>
<gene>
    <name evidence="1" type="ORF">HPP92_010342</name>
</gene>
<protein>
    <submittedName>
        <fullName evidence="1">Uncharacterized protein</fullName>
    </submittedName>
</protein>
<evidence type="ECO:0000313" key="2">
    <source>
        <dbReference type="Proteomes" id="UP000639772"/>
    </source>
</evidence>
<comment type="caution">
    <text evidence="1">The sequence shown here is derived from an EMBL/GenBank/DDBJ whole genome shotgun (WGS) entry which is preliminary data.</text>
</comment>
<dbReference type="EMBL" id="JADCNM010000005">
    <property type="protein sequence ID" value="KAG0482258.1"/>
    <property type="molecule type" value="Genomic_DNA"/>
</dbReference>
<sequence length="98" mass="10520">MPPSFFSAVYGQHSRPPGDLSREDLLAHLRFVASSPGGSRGDFNVHLALCRCFGARRDDLPICGRRLSAMSARGLLIPPVRRQPLGKVNAMGKSSSSG</sequence>
<dbReference type="Proteomes" id="UP000639772">
    <property type="component" value="Unassembled WGS sequence"/>
</dbReference>
<organism evidence="1 2">
    <name type="scientific">Vanilla planifolia</name>
    <name type="common">Vanilla</name>
    <dbReference type="NCBI Taxonomy" id="51239"/>
    <lineage>
        <taxon>Eukaryota</taxon>
        <taxon>Viridiplantae</taxon>
        <taxon>Streptophyta</taxon>
        <taxon>Embryophyta</taxon>
        <taxon>Tracheophyta</taxon>
        <taxon>Spermatophyta</taxon>
        <taxon>Magnoliopsida</taxon>
        <taxon>Liliopsida</taxon>
        <taxon>Asparagales</taxon>
        <taxon>Orchidaceae</taxon>
        <taxon>Vanilloideae</taxon>
        <taxon>Vanilleae</taxon>
        <taxon>Vanilla</taxon>
    </lineage>
</organism>
<reference evidence="1 2" key="1">
    <citation type="journal article" date="2020" name="Nat. Food">
        <title>A phased Vanilla planifolia genome enables genetic improvement of flavour and production.</title>
        <authorList>
            <person name="Hasing T."/>
            <person name="Tang H."/>
            <person name="Brym M."/>
            <person name="Khazi F."/>
            <person name="Huang T."/>
            <person name="Chambers A.H."/>
        </authorList>
    </citation>
    <scope>NUCLEOTIDE SEQUENCE [LARGE SCALE GENOMIC DNA]</scope>
    <source>
        <tissue evidence="1">Leaf</tissue>
    </source>
</reference>
<name>A0A835V2D7_VANPL</name>
<accession>A0A835V2D7</accession>
<proteinExistence type="predicted"/>